<reference evidence="1 2" key="1">
    <citation type="journal article" date="2006" name="Nature">
        <title>Global trends of whole-genome duplications revealed by the ciliate Paramecium tetraurelia.</title>
        <authorList>
            <consortium name="Genoscope"/>
            <person name="Aury J.-M."/>
            <person name="Jaillon O."/>
            <person name="Duret L."/>
            <person name="Noel B."/>
            <person name="Jubin C."/>
            <person name="Porcel B.M."/>
            <person name="Segurens B."/>
            <person name="Daubin V."/>
            <person name="Anthouard V."/>
            <person name="Aiach N."/>
            <person name="Arnaiz O."/>
            <person name="Billaut A."/>
            <person name="Beisson J."/>
            <person name="Blanc I."/>
            <person name="Bouhouche K."/>
            <person name="Camara F."/>
            <person name="Duharcourt S."/>
            <person name="Guigo R."/>
            <person name="Gogendeau D."/>
            <person name="Katinka M."/>
            <person name="Keller A.-M."/>
            <person name="Kissmehl R."/>
            <person name="Klotz C."/>
            <person name="Koll F."/>
            <person name="Le Moue A."/>
            <person name="Lepere C."/>
            <person name="Malinsky S."/>
            <person name="Nowacki M."/>
            <person name="Nowak J.K."/>
            <person name="Plattner H."/>
            <person name="Poulain J."/>
            <person name="Ruiz F."/>
            <person name="Serrano V."/>
            <person name="Zagulski M."/>
            <person name="Dessen P."/>
            <person name="Betermier M."/>
            <person name="Weissenbach J."/>
            <person name="Scarpelli C."/>
            <person name="Schachter V."/>
            <person name="Sperling L."/>
            <person name="Meyer E."/>
            <person name="Cohen J."/>
            <person name="Wincker P."/>
        </authorList>
    </citation>
    <scope>NUCLEOTIDE SEQUENCE [LARGE SCALE GENOMIC DNA]</scope>
    <source>
        <strain evidence="1 2">Stock d4-2</strain>
    </source>
</reference>
<evidence type="ECO:0000313" key="2">
    <source>
        <dbReference type="Proteomes" id="UP000000600"/>
    </source>
</evidence>
<protein>
    <submittedName>
        <fullName evidence="1">Uncharacterized protein</fullName>
    </submittedName>
</protein>
<dbReference type="RefSeq" id="XP_001440932.1">
    <property type="nucleotide sequence ID" value="XM_001440895.1"/>
</dbReference>
<proteinExistence type="predicted"/>
<organism evidence="1 2">
    <name type="scientific">Paramecium tetraurelia</name>
    <dbReference type="NCBI Taxonomy" id="5888"/>
    <lineage>
        <taxon>Eukaryota</taxon>
        <taxon>Sar</taxon>
        <taxon>Alveolata</taxon>
        <taxon>Ciliophora</taxon>
        <taxon>Intramacronucleata</taxon>
        <taxon>Oligohymenophorea</taxon>
        <taxon>Peniculida</taxon>
        <taxon>Parameciidae</taxon>
        <taxon>Paramecium</taxon>
    </lineage>
</organism>
<dbReference type="InParanoid" id="A0CRW8"/>
<evidence type="ECO:0000313" key="1">
    <source>
        <dbReference type="EMBL" id="CAK73535.1"/>
    </source>
</evidence>
<dbReference type="KEGG" id="ptm:GSPATT00038885001"/>
<dbReference type="Proteomes" id="UP000000600">
    <property type="component" value="Unassembled WGS sequence"/>
</dbReference>
<name>A0CRW8_PARTE</name>
<keyword evidence="2" id="KW-1185">Reference proteome</keyword>
<accession>A0CRW8</accession>
<gene>
    <name evidence="1" type="ORF">GSPATT00038885001</name>
</gene>
<dbReference type="GeneID" id="5026716"/>
<dbReference type="EMBL" id="CT868153">
    <property type="protein sequence ID" value="CAK73535.1"/>
    <property type="molecule type" value="Genomic_DNA"/>
</dbReference>
<dbReference type="AlphaFoldDB" id="A0CRW8"/>
<dbReference type="HOGENOM" id="CLU_2563348_0_0_1"/>
<sequence>MQIENHQKSMFFECLQNIPNLKTCIALINLYSKHKPNIYGQQFWMYSIQFCKKRIISLEDHKYITLVFLIYLQSNQLSFDCQ</sequence>